<dbReference type="GO" id="GO:0005975">
    <property type="term" value="P:carbohydrate metabolic process"/>
    <property type="evidence" value="ECO:0007669"/>
    <property type="project" value="InterPro"/>
</dbReference>
<gene>
    <name evidence="6" type="primary">Bgbp_0</name>
    <name evidence="6" type="ORF">G6Z76_0009956</name>
</gene>
<feature type="non-terminal residue" evidence="6">
    <location>
        <position position="441"/>
    </location>
</feature>
<evidence type="ECO:0000313" key="6">
    <source>
        <dbReference type="EMBL" id="KAG5344548.1"/>
    </source>
</evidence>
<dbReference type="Pfam" id="PF15886">
    <property type="entry name" value="CBM39"/>
    <property type="match status" value="1"/>
</dbReference>
<dbReference type="InterPro" id="IPR000757">
    <property type="entry name" value="Beta-glucanase-like"/>
</dbReference>
<dbReference type="InterPro" id="IPR013320">
    <property type="entry name" value="ConA-like_dom_sf"/>
</dbReference>
<organism evidence="6 7">
    <name type="scientific">Acromyrmex charruanus</name>
    <dbReference type="NCBI Taxonomy" id="2715315"/>
    <lineage>
        <taxon>Eukaryota</taxon>
        <taxon>Metazoa</taxon>
        <taxon>Ecdysozoa</taxon>
        <taxon>Arthropoda</taxon>
        <taxon>Hexapoda</taxon>
        <taxon>Insecta</taxon>
        <taxon>Pterygota</taxon>
        <taxon>Neoptera</taxon>
        <taxon>Endopterygota</taxon>
        <taxon>Hymenoptera</taxon>
        <taxon>Apocrita</taxon>
        <taxon>Aculeata</taxon>
        <taxon>Formicoidea</taxon>
        <taxon>Formicidae</taxon>
        <taxon>Myrmicinae</taxon>
        <taxon>Acromyrmex</taxon>
    </lineage>
</organism>
<dbReference type="PROSITE" id="PS51762">
    <property type="entry name" value="GH16_2"/>
    <property type="match status" value="1"/>
</dbReference>
<sequence length="441" mass="51197">MLSRRVDHAIVQLIFILTCILVKSVFPYVLPNPIFEVLKPQGLRVSIPDAPGLRIFGFHANINKAIRTNEYGQIAGDTYLATDDRWTFEDSDVTIKNGDVLHYWIYVQVNGINHRKNNQRWTYSQNEVDSQETQTSSSKYEIPTEGRLLLEDYFNSFNVSLWKHEIKMPLDPDYEFCVYHHPTHEQLVQIRNGQLFIKPIILEDYYGENATAYGKLQLNECTSLDVFECTRQASSFSILPPVISARFTTKEHFVLQYGKIEIRAKFPEGDWLYPEMWLEPRYSIYGMNYASGRVLLGLTRGNENLVNATDVSKIYDTRRLDFGVRVSPSLNEIQEILVTKVNEFGPRWTKDFHVYTTIWTSDGFTFLVDGEEVGRISPNEEGWTSGPHADRKAAPFDQEYENILFAMLNFWNSRNQWLPSWRRDSGSKTAFVIDYVKVWAS</sequence>
<proteinExistence type="inferred from homology"/>
<dbReference type="GO" id="GO:0030246">
    <property type="term" value="F:carbohydrate binding"/>
    <property type="evidence" value="ECO:0007669"/>
    <property type="project" value="InterPro"/>
</dbReference>
<dbReference type="InterPro" id="IPR031756">
    <property type="entry name" value="BGBP_N"/>
</dbReference>
<protein>
    <submittedName>
        <fullName evidence="6">BGBP protein</fullName>
    </submittedName>
</protein>
<dbReference type="AlphaFoldDB" id="A0A836K6S3"/>
<keyword evidence="2" id="KW-0399">Innate immunity</keyword>
<evidence type="ECO:0000259" key="5">
    <source>
        <dbReference type="PROSITE" id="PS51969"/>
    </source>
</evidence>
<comment type="caution">
    <text evidence="6">The sequence shown here is derived from an EMBL/GenBank/DDBJ whole genome shotgun (WGS) entry which is preliminary data.</text>
</comment>
<reference evidence="6" key="1">
    <citation type="submission" date="2020-03" db="EMBL/GenBank/DDBJ databases">
        <title>Relaxed selection underlies rapid genomic changes in the transitions from sociality to social parasitism in ants.</title>
        <authorList>
            <person name="Bi X."/>
        </authorList>
    </citation>
    <scope>NUCLEOTIDE SEQUENCE</scope>
    <source>
        <strain evidence="6">BGI-DK2014a</strain>
        <tissue evidence="6">Whole body</tissue>
    </source>
</reference>
<dbReference type="PANTHER" id="PTHR10963">
    <property type="entry name" value="GLYCOSYL HYDROLASE-RELATED"/>
    <property type="match status" value="1"/>
</dbReference>
<feature type="non-terminal residue" evidence="6">
    <location>
        <position position="1"/>
    </location>
</feature>
<dbReference type="Pfam" id="PF00722">
    <property type="entry name" value="Glyco_hydro_16"/>
    <property type="match status" value="1"/>
</dbReference>
<keyword evidence="3" id="KW-0391">Immunity</keyword>
<dbReference type="SUPFAM" id="SSF49899">
    <property type="entry name" value="Concanavalin A-like lectins/glucanases"/>
    <property type="match status" value="1"/>
</dbReference>
<evidence type="ECO:0000313" key="7">
    <source>
        <dbReference type="Proteomes" id="UP000669903"/>
    </source>
</evidence>
<accession>A0A836K6S3</accession>
<evidence type="ECO:0000256" key="2">
    <source>
        <dbReference type="ARBA" id="ARBA00022588"/>
    </source>
</evidence>
<feature type="domain" description="GH16" evidence="4">
    <location>
        <begin position="172"/>
        <end position="441"/>
    </location>
</feature>
<comment type="similarity">
    <text evidence="1">Belongs to the insect beta-1,3-glucan binding protein family.</text>
</comment>
<dbReference type="GO" id="GO:0004553">
    <property type="term" value="F:hydrolase activity, hydrolyzing O-glycosyl compounds"/>
    <property type="evidence" value="ECO:0007669"/>
    <property type="project" value="InterPro"/>
</dbReference>
<dbReference type="PANTHER" id="PTHR10963:SF60">
    <property type="entry name" value="GRAM-NEGATIVE BACTERIA-BINDING PROTEIN 1-RELATED"/>
    <property type="match status" value="1"/>
</dbReference>
<dbReference type="PROSITE" id="PS51969">
    <property type="entry name" value="CBM39"/>
    <property type="match status" value="1"/>
</dbReference>
<dbReference type="Proteomes" id="UP000669903">
    <property type="component" value="Unassembled WGS sequence"/>
</dbReference>
<name>A0A836K6S3_9HYME</name>
<evidence type="ECO:0000256" key="3">
    <source>
        <dbReference type="ARBA" id="ARBA00022859"/>
    </source>
</evidence>
<dbReference type="InterPro" id="IPR050546">
    <property type="entry name" value="Glycosyl_Hydrlase_16"/>
</dbReference>
<dbReference type="Gene3D" id="2.60.40.2140">
    <property type="entry name" value="Beta-1,3-glucan-recognition protein, N-terminal domain"/>
    <property type="match status" value="1"/>
</dbReference>
<keyword evidence="7" id="KW-1185">Reference proteome</keyword>
<dbReference type="EMBL" id="JAANIC010002588">
    <property type="protein sequence ID" value="KAG5344548.1"/>
    <property type="molecule type" value="Genomic_DNA"/>
</dbReference>
<dbReference type="InterPro" id="IPR043030">
    <property type="entry name" value="BGBP_N_sf"/>
</dbReference>
<evidence type="ECO:0000259" key="4">
    <source>
        <dbReference type="PROSITE" id="PS51762"/>
    </source>
</evidence>
<evidence type="ECO:0000256" key="1">
    <source>
        <dbReference type="ARBA" id="ARBA00008781"/>
    </source>
</evidence>
<dbReference type="Gene3D" id="2.60.120.200">
    <property type="match status" value="1"/>
</dbReference>
<dbReference type="GO" id="GO:0045087">
    <property type="term" value="P:innate immune response"/>
    <property type="evidence" value="ECO:0007669"/>
    <property type="project" value="UniProtKB-KW"/>
</dbReference>
<feature type="domain" description="CBM39" evidence="5">
    <location>
        <begin position="28"/>
        <end position="128"/>
    </location>
</feature>